<gene>
    <name evidence="1" type="ORF">ACFO0B_21475</name>
</gene>
<dbReference type="RefSeq" id="WP_378614315.1">
    <property type="nucleotide sequence ID" value="NZ_JBHSAX010000017.1"/>
</dbReference>
<protein>
    <submittedName>
        <fullName evidence="1">YbaB/EbfC family nucleoid-associated protein</fullName>
    </submittedName>
</protein>
<evidence type="ECO:0000313" key="1">
    <source>
        <dbReference type="EMBL" id="MFC3964562.1"/>
    </source>
</evidence>
<name>A0ABV8DYH6_9NOCA</name>
<organism evidence="1 2">
    <name type="scientific">Nocardia jiangsuensis</name>
    <dbReference type="NCBI Taxonomy" id="1691563"/>
    <lineage>
        <taxon>Bacteria</taxon>
        <taxon>Bacillati</taxon>
        <taxon>Actinomycetota</taxon>
        <taxon>Actinomycetes</taxon>
        <taxon>Mycobacteriales</taxon>
        <taxon>Nocardiaceae</taxon>
        <taxon>Nocardia</taxon>
    </lineage>
</organism>
<dbReference type="Proteomes" id="UP001595696">
    <property type="component" value="Unassembled WGS sequence"/>
</dbReference>
<accession>A0ABV8DYH6</accession>
<dbReference type="Gene3D" id="3.30.1310.10">
    <property type="entry name" value="Nucleoid-associated protein YbaB-like domain"/>
    <property type="match status" value="1"/>
</dbReference>
<sequence>MDELEAGVRKRLFRLKDLADDMSGVRARQTSEDGAVTVEVDGTGALLDLVLTPAISSLSPKDFEQLVVGTANAAARAAFALRAELVTAFNAEVVE</sequence>
<proteinExistence type="predicted"/>
<dbReference type="InterPro" id="IPR036894">
    <property type="entry name" value="YbaB-like_sf"/>
</dbReference>
<dbReference type="SUPFAM" id="SSF82607">
    <property type="entry name" value="YbaB-like"/>
    <property type="match status" value="1"/>
</dbReference>
<comment type="caution">
    <text evidence="1">The sequence shown here is derived from an EMBL/GenBank/DDBJ whole genome shotgun (WGS) entry which is preliminary data.</text>
</comment>
<evidence type="ECO:0000313" key="2">
    <source>
        <dbReference type="Proteomes" id="UP001595696"/>
    </source>
</evidence>
<reference evidence="2" key="1">
    <citation type="journal article" date="2019" name="Int. J. Syst. Evol. Microbiol.">
        <title>The Global Catalogue of Microorganisms (GCM) 10K type strain sequencing project: providing services to taxonomists for standard genome sequencing and annotation.</title>
        <authorList>
            <consortium name="The Broad Institute Genomics Platform"/>
            <consortium name="The Broad Institute Genome Sequencing Center for Infectious Disease"/>
            <person name="Wu L."/>
            <person name="Ma J."/>
        </authorList>
    </citation>
    <scope>NUCLEOTIDE SEQUENCE [LARGE SCALE GENOMIC DNA]</scope>
    <source>
        <strain evidence="2">CGMCC 4.7330</strain>
    </source>
</reference>
<dbReference type="EMBL" id="JBHSAX010000017">
    <property type="protein sequence ID" value="MFC3964562.1"/>
    <property type="molecule type" value="Genomic_DNA"/>
</dbReference>
<dbReference type="Pfam" id="PF02575">
    <property type="entry name" value="YbaB_DNA_bd"/>
    <property type="match status" value="1"/>
</dbReference>
<keyword evidence="2" id="KW-1185">Reference proteome</keyword>
<dbReference type="InterPro" id="IPR004401">
    <property type="entry name" value="YbaB/EbfC"/>
</dbReference>